<dbReference type="OrthoDB" id="3364886at2759"/>
<proteinExistence type="predicted"/>
<dbReference type="AlphaFoldDB" id="A0A4S8LH01"/>
<dbReference type="EMBL" id="ML179413">
    <property type="protein sequence ID" value="THU88332.1"/>
    <property type="molecule type" value="Genomic_DNA"/>
</dbReference>
<evidence type="ECO:0000313" key="2">
    <source>
        <dbReference type="Proteomes" id="UP000297245"/>
    </source>
</evidence>
<protein>
    <submittedName>
        <fullName evidence="1">Uncharacterized protein</fullName>
    </submittedName>
</protein>
<accession>A0A4S8LH01</accession>
<organism evidence="1 2">
    <name type="scientific">Dendrothele bispora (strain CBS 962.96)</name>
    <dbReference type="NCBI Taxonomy" id="1314807"/>
    <lineage>
        <taxon>Eukaryota</taxon>
        <taxon>Fungi</taxon>
        <taxon>Dikarya</taxon>
        <taxon>Basidiomycota</taxon>
        <taxon>Agaricomycotina</taxon>
        <taxon>Agaricomycetes</taxon>
        <taxon>Agaricomycetidae</taxon>
        <taxon>Agaricales</taxon>
        <taxon>Agaricales incertae sedis</taxon>
        <taxon>Dendrothele</taxon>
    </lineage>
</organism>
<dbReference type="Proteomes" id="UP000297245">
    <property type="component" value="Unassembled WGS sequence"/>
</dbReference>
<keyword evidence="2" id="KW-1185">Reference proteome</keyword>
<gene>
    <name evidence="1" type="ORF">K435DRAFT_842227</name>
</gene>
<evidence type="ECO:0000313" key="1">
    <source>
        <dbReference type="EMBL" id="THU88332.1"/>
    </source>
</evidence>
<name>A0A4S8LH01_DENBC</name>
<reference evidence="1 2" key="1">
    <citation type="journal article" date="2019" name="Nat. Ecol. Evol.">
        <title>Megaphylogeny resolves global patterns of mushroom evolution.</title>
        <authorList>
            <person name="Varga T."/>
            <person name="Krizsan K."/>
            <person name="Foldi C."/>
            <person name="Dima B."/>
            <person name="Sanchez-Garcia M."/>
            <person name="Sanchez-Ramirez S."/>
            <person name="Szollosi G.J."/>
            <person name="Szarkandi J.G."/>
            <person name="Papp V."/>
            <person name="Albert L."/>
            <person name="Andreopoulos W."/>
            <person name="Angelini C."/>
            <person name="Antonin V."/>
            <person name="Barry K.W."/>
            <person name="Bougher N.L."/>
            <person name="Buchanan P."/>
            <person name="Buyck B."/>
            <person name="Bense V."/>
            <person name="Catcheside P."/>
            <person name="Chovatia M."/>
            <person name="Cooper J."/>
            <person name="Damon W."/>
            <person name="Desjardin D."/>
            <person name="Finy P."/>
            <person name="Geml J."/>
            <person name="Haridas S."/>
            <person name="Hughes K."/>
            <person name="Justo A."/>
            <person name="Karasinski D."/>
            <person name="Kautmanova I."/>
            <person name="Kiss B."/>
            <person name="Kocsube S."/>
            <person name="Kotiranta H."/>
            <person name="LaButti K.M."/>
            <person name="Lechner B.E."/>
            <person name="Liimatainen K."/>
            <person name="Lipzen A."/>
            <person name="Lukacs Z."/>
            <person name="Mihaltcheva S."/>
            <person name="Morgado L.N."/>
            <person name="Niskanen T."/>
            <person name="Noordeloos M.E."/>
            <person name="Ohm R.A."/>
            <person name="Ortiz-Santana B."/>
            <person name="Ovrebo C."/>
            <person name="Racz N."/>
            <person name="Riley R."/>
            <person name="Savchenko A."/>
            <person name="Shiryaev A."/>
            <person name="Soop K."/>
            <person name="Spirin V."/>
            <person name="Szebenyi C."/>
            <person name="Tomsovsky M."/>
            <person name="Tulloss R.E."/>
            <person name="Uehling J."/>
            <person name="Grigoriev I.V."/>
            <person name="Vagvolgyi C."/>
            <person name="Papp T."/>
            <person name="Martin F.M."/>
            <person name="Miettinen O."/>
            <person name="Hibbett D.S."/>
            <person name="Nagy L.G."/>
        </authorList>
    </citation>
    <scope>NUCLEOTIDE SEQUENCE [LARGE SCALE GENOMIC DNA]</scope>
    <source>
        <strain evidence="1 2">CBS 962.96</strain>
    </source>
</reference>
<sequence>MTTVVKDRYVWRRLRELLWQKSKQRKPTLALVAGGFVLSEMRPMIYWERRWDDEPFYPEQSTSIASMNTAIGFGAAQQQRVKRTNDGVDLDHLGVGYEEIDCLKGFERQMTQGLGEGEVPDYSDYKGDLGTTTTLTLPSIEMKEKEGGLCVEHKICVPVHLSWWYVLTVTIQTRRRGRSNNSPTPQPNLPRILRNAAMVPGL</sequence>